<gene>
    <name evidence="2" type="ORF">J2W91_000205</name>
</gene>
<comment type="caution">
    <text evidence="2">The sequence shown here is derived from an EMBL/GenBank/DDBJ whole genome shotgun (WGS) entry which is preliminary data.</text>
</comment>
<organism evidence="2 3">
    <name type="scientific">Paenibacillus amylolyticus</name>
    <dbReference type="NCBI Taxonomy" id="1451"/>
    <lineage>
        <taxon>Bacteria</taxon>
        <taxon>Bacillati</taxon>
        <taxon>Bacillota</taxon>
        <taxon>Bacilli</taxon>
        <taxon>Bacillales</taxon>
        <taxon>Paenibacillaceae</taxon>
        <taxon>Paenibacillus</taxon>
    </lineage>
</organism>
<reference evidence="2" key="1">
    <citation type="submission" date="2023-07" db="EMBL/GenBank/DDBJ databases">
        <title>Sorghum-associated microbial communities from plants grown in Nebraska, USA.</title>
        <authorList>
            <person name="Schachtman D."/>
        </authorList>
    </citation>
    <scope>NUCLEOTIDE SEQUENCE</scope>
    <source>
        <strain evidence="2">BE80</strain>
    </source>
</reference>
<feature type="compositionally biased region" description="Polar residues" evidence="1">
    <location>
        <begin position="18"/>
        <end position="30"/>
    </location>
</feature>
<proteinExistence type="predicted"/>
<dbReference type="AlphaFoldDB" id="A0AAP5GX08"/>
<dbReference type="EMBL" id="JAVDTR010000001">
    <property type="protein sequence ID" value="MDR6721757.1"/>
    <property type="molecule type" value="Genomic_DNA"/>
</dbReference>
<name>A0AAP5GX08_PAEAM</name>
<protein>
    <submittedName>
        <fullName evidence="2">Uncharacterized protein</fullName>
    </submittedName>
</protein>
<dbReference type="Proteomes" id="UP001254832">
    <property type="component" value="Unassembled WGS sequence"/>
</dbReference>
<evidence type="ECO:0000313" key="3">
    <source>
        <dbReference type="Proteomes" id="UP001254832"/>
    </source>
</evidence>
<evidence type="ECO:0000313" key="2">
    <source>
        <dbReference type="EMBL" id="MDR6721757.1"/>
    </source>
</evidence>
<accession>A0AAP5GX08</accession>
<feature type="region of interest" description="Disordered" evidence="1">
    <location>
        <begin position="18"/>
        <end position="41"/>
    </location>
</feature>
<evidence type="ECO:0000256" key="1">
    <source>
        <dbReference type="SAM" id="MobiDB-lite"/>
    </source>
</evidence>
<sequence>MNMKRFVGKRFEEAKQHMMSQQEGGWSECTSYPEKALSKVG</sequence>